<dbReference type="AlphaFoldDB" id="A0A6G8Q605"/>
<dbReference type="EMBL" id="CP045119">
    <property type="protein sequence ID" value="QIN81911.1"/>
    <property type="molecule type" value="Genomic_DNA"/>
</dbReference>
<dbReference type="KEGG" id="rub:GBA63_04085"/>
<dbReference type="Proteomes" id="UP000501452">
    <property type="component" value="Chromosome"/>
</dbReference>
<protein>
    <recommendedName>
        <fullName evidence="4">Lipoprotein</fullName>
    </recommendedName>
</protein>
<keyword evidence="3" id="KW-1185">Reference proteome</keyword>
<dbReference type="PROSITE" id="PS51257">
    <property type="entry name" value="PROKAR_LIPOPROTEIN"/>
    <property type="match status" value="1"/>
</dbReference>
<feature type="coiled-coil region" evidence="1">
    <location>
        <begin position="152"/>
        <end position="179"/>
    </location>
</feature>
<feature type="coiled-coil region" evidence="1">
    <location>
        <begin position="78"/>
        <end position="108"/>
    </location>
</feature>
<accession>A0A6G8Q605</accession>
<evidence type="ECO:0000313" key="2">
    <source>
        <dbReference type="EMBL" id="QIN81911.1"/>
    </source>
</evidence>
<keyword evidence="1" id="KW-0175">Coiled coil</keyword>
<evidence type="ECO:0000256" key="1">
    <source>
        <dbReference type="SAM" id="Coils"/>
    </source>
</evidence>
<reference evidence="2 3" key="1">
    <citation type="submission" date="2019-10" db="EMBL/GenBank/DDBJ databases">
        <title>Rubrobacter sp nov SCSIO 52090 isolated from a deep-sea sediment in the South China Sea.</title>
        <authorList>
            <person name="Chen R.W."/>
        </authorList>
    </citation>
    <scope>NUCLEOTIDE SEQUENCE [LARGE SCALE GENOMIC DNA]</scope>
    <source>
        <strain evidence="2 3">SCSIO 52909</strain>
    </source>
</reference>
<evidence type="ECO:0008006" key="4">
    <source>
        <dbReference type="Google" id="ProtNLM"/>
    </source>
</evidence>
<name>A0A6G8Q605_9ACTN</name>
<evidence type="ECO:0000313" key="3">
    <source>
        <dbReference type="Proteomes" id="UP000501452"/>
    </source>
</evidence>
<organism evidence="2 3">
    <name type="scientific">Rubrobacter tropicus</name>
    <dbReference type="NCBI Taxonomy" id="2653851"/>
    <lineage>
        <taxon>Bacteria</taxon>
        <taxon>Bacillati</taxon>
        <taxon>Actinomycetota</taxon>
        <taxon>Rubrobacteria</taxon>
        <taxon>Rubrobacterales</taxon>
        <taxon>Rubrobacteraceae</taxon>
        <taxon>Rubrobacter</taxon>
    </lineage>
</organism>
<sequence>MPYMINRQALFVVILLSAFLFAGCSGLFGESPGEQADQAIVEANAAISEHNRSFGEARDTYADVKSEIEAGNDPSAQQDRITEARDAMEEARSRLQEANASLSEVNDLDVDPAVKRYASTLSDAMEAQISAEDREIEFYTLLQEDPALENNRQEALDLLEQVGNDYERAEQAYEEARTLADENPDLIEATS</sequence>
<gene>
    <name evidence="2" type="ORF">GBA63_04085</name>
</gene>
<proteinExistence type="predicted"/>
<dbReference type="RefSeq" id="WP_166173720.1">
    <property type="nucleotide sequence ID" value="NZ_CP045119.1"/>
</dbReference>